<evidence type="ECO:0000256" key="4">
    <source>
        <dbReference type="ARBA" id="ARBA00022801"/>
    </source>
</evidence>
<evidence type="ECO:0000313" key="11">
    <source>
        <dbReference type="Proteomes" id="UP000243799"/>
    </source>
</evidence>
<dbReference type="AlphaFoldDB" id="A0A1I1CMM4"/>
<name>A0A1I1CMM4_9PSEU</name>
<dbReference type="GO" id="GO:0004252">
    <property type="term" value="F:serine-type endopeptidase activity"/>
    <property type="evidence" value="ECO:0007669"/>
    <property type="project" value="InterPro"/>
</dbReference>
<keyword evidence="11" id="KW-1185">Reference proteome</keyword>
<dbReference type="Proteomes" id="UP000243799">
    <property type="component" value="Unassembled WGS sequence"/>
</dbReference>
<dbReference type="Gene3D" id="2.60.120.380">
    <property type="match status" value="1"/>
</dbReference>
<keyword evidence="7" id="KW-1015">Disulfide bond</keyword>
<feature type="chain" id="PRO_5038937830" evidence="8">
    <location>
        <begin position="30"/>
        <end position="499"/>
    </location>
</feature>
<accession>A0A1I1CMM4</accession>
<proteinExistence type="inferred from homology"/>
<feature type="signal peptide" evidence="8">
    <location>
        <begin position="1"/>
        <end position="29"/>
    </location>
</feature>
<dbReference type="Pfam" id="PF02983">
    <property type="entry name" value="Pro_Al_protease"/>
    <property type="match status" value="1"/>
</dbReference>
<dbReference type="Gene3D" id="2.40.10.10">
    <property type="entry name" value="Trypsin-like serine proteases"/>
    <property type="match status" value="2"/>
</dbReference>
<keyword evidence="3 8" id="KW-0732">Signal</keyword>
<evidence type="ECO:0000256" key="7">
    <source>
        <dbReference type="ARBA" id="ARBA00023157"/>
    </source>
</evidence>
<dbReference type="STRING" id="490629.SAMN05216266_1394"/>
<evidence type="ECO:0000256" key="2">
    <source>
        <dbReference type="ARBA" id="ARBA00022670"/>
    </source>
</evidence>
<comment type="similarity">
    <text evidence="1">Belongs to the peptidase S1 family.</text>
</comment>
<dbReference type="InterPro" id="IPR043504">
    <property type="entry name" value="Peptidase_S1_PA_chymotrypsin"/>
</dbReference>
<dbReference type="GO" id="GO:0006508">
    <property type="term" value="P:proteolysis"/>
    <property type="evidence" value="ECO:0007669"/>
    <property type="project" value="UniProtKB-KW"/>
</dbReference>
<sequence>MQRRLLRLLLTTVPAAALVVTTLSPPAVAAPAAETGTPSPSSPSMLAALQRDLGLTPEQAETRLAAEARAAKIDQHLRAELGDAHAGSWMNDAGSRLVVAVTESADVGTVREAGALAKVVTHDGAELDAVKAKLDRRAAAAPEGVSSWYVDVMSNSVVVLAHGYAIGSAERFVARSGAAGDAVRVVESTERPRPLYDVRGGDAYYISSGSRCSIGFSVQGGFITAGHCGSRGATTTGSNRVAQGTFQGSSFPGNDYAWVQVNSNWTPRPVVNDYSGGTVSVKGANEAPVNASVCRSGSTTGWHCGRITARNSSVTYPQGRVDGLIRTTVCAEPGDSGGSLVTADRNNAHAQGVTSGGSGNCSSGGTTYFQPVPEILSTYGLRLLTEGGGDPDPPGDACENYESSYTGSLSSGARQYQPDGSWYYSAGSGTHAGCLDAPNGTDFDLYLQKWSGSAWNTVSESTSPGPDETVNYNGTSGYYRYQVHAYSGSGAYSLGVNTP</sequence>
<gene>
    <name evidence="10" type="ORF">SAMN05216266_1394</name>
</gene>
<keyword evidence="4" id="KW-0378">Hydrolase</keyword>
<keyword evidence="6" id="KW-0865">Zymogen</keyword>
<organism evidence="10 11">
    <name type="scientific">Amycolatopsis marina</name>
    <dbReference type="NCBI Taxonomy" id="490629"/>
    <lineage>
        <taxon>Bacteria</taxon>
        <taxon>Bacillati</taxon>
        <taxon>Actinomycetota</taxon>
        <taxon>Actinomycetes</taxon>
        <taxon>Pseudonocardiales</taxon>
        <taxon>Pseudonocardiaceae</taxon>
        <taxon>Amycolatopsis</taxon>
    </lineage>
</organism>
<dbReference type="SUPFAM" id="SSF54806">
    <property type="entry name" value="Alpha-lytic protease prodomain"/>
    <property type="match status" value="1"/>
</dbReference>
<dbReference type="SUPFAM" id="SSF50494">
    <property type="entry name" value="Trypsin-like serine proteases"/>
    <property type="match status" value="1"/>
</dbReference>
<dbReference type="RefSeq" id="WP_218160486.1">
    <property type="nucleotide sequence ID" value="NZ_FOKG01000039.1"/>
</dbReference>
<dbReference type="InterPro" id="IPR009003">
    <property type="entry name" value="Peptidase_S1_PA"/>
</dbReference>
<dbReference type="PRINTS" id="PR00861">
    <property type="entry name" value="ALYTICPTASE"/>
</dbReference>
<evidence type="ECO:0000256" key="8">
    <source>
        <dbReference type="SAM" id="SignalP"/>
    </source>
</evidence>
<evidence type="ECO:0000313" key="10">
    <source>
        <dbReference type="EMBL" id="SFB63955.1"/>
    </source>
</evidence>
<dbReference type="InterPro" id="IPR001316">
    <property type="entry name" value="Pept_S1A_streptogrisin"/>
</dbReference>
<evidence type="ECO:0000256" key="6">
    <source>
        <dbReference type="ARBA" id="ARBA00023145"/>
    </source>
</evidence>
<dbReference type="GO" id="GO:0005576">
    <property type="term" value="C:extracellular region"/>
    <property type="evidence" value="ECO:0007669"/>
    <property type="project" value="InterPro"/>
</dbReference>
<evidence type="ECO:0000259" key="9">
    <source>
        <dbReference type="Pfam" id="PF02983"/>
    </source>
</evidence>
<evidence type="ECO:0000256" key="1">
    <source>
        <dbReference type="ARBA" id="ARBA00007664"/>
    </source>
</evidence>
<dbReference type="InterPro" id="IPR035070">
    <property type="entry name" value="Streptogrisin_prodomain"/>
</dbReference>
<feature type="domain" description="Peptidase S1A alpha-lytic prodomain" evidence="9">
    <location>
        <begin position="125"/>
        <end position="179"/>
    </location>
</feature>
<reference evidence="11" key="1">
    <citation type="submission" date="2016-10" db="EMBL/GenBank/DDBJ databases">
        <authorList>
            <person name="Varghese N."/>
            <person name="Submissions S."/>
        </authorList>
    </citation>
    <scope>NUCLEOTIDE SEQUENCE [LARGE SCALE GENOMIC DNA]</scope>
    <source>
        <strain evidence="11">CGMCC 4.3568</strain>
    </source>
</reference>
<dbReference type="InterPro" id="IPR004236">
    <property type="entry name" value="Pept_S1_alpha_lytic"/>
</dbReference>
<dbReference type="InterPro" id="IPR037295">
    <property type="entry name" value="Alpha-lytic_protease_prodomain"/>
</dbReference>
<evidence type="ECO:0000256" key="3">
    <source>
        <dbReference type="ARBA" id="ARBA00022729"/>
    </source>
</evidence>
<protein>
    <submittedName>
        <fullName evidence="10">Streptogrisin C</fullName>
    </submittedName>
</protein>
<dbReference type="EMBL" id="FOKG01000039">
    <property type="protein sequence ID" value="SFB63955.1"/>
    <property type="molecule type" value="Genomic_DNA"/>
</dbReference>
<dbReference type="Gene3D" id="3.30.300.50">
    <property type="match status" value="2"/>
</dbReference>
<keyword evidence="5" id="KW-0720">Serine protease</keyword>
<dbReference type="CDD" id="cd21112">
    <property type="entry name" value="alphaLP-like"/>
    <property type="match status" value="1"/>
</dbReference>
<keyword evidence="2" id="KW-0645">Protease</keyword>
<evidence type="ECO:0000256" key="5">
    <source>
        <dbReference type="ARBA" id="ARBA00022825"/>
    </source>
</evidence>